<organism evidence="2 3">
    <name type="scientific">Mizuhopecten yessoensis</name>
    <name type="common">Japanese scallop</name>
    <name type="synonym">Patinopecten yessoensis</name>
    <dbReference type="NCBI Taxonomy" id="6573"/>
    <lineage>
        <taxon>Eukaryota</taxon>
        <taxon>Metazoa</taxon>
        <taxon>Spiralia</taxon>
        <taxon>Lophotrochozoa</taxon>
        <taxon>Mollusca</taxon>
        <taxon>Bivalvia</taxon>
        <taxon>Autobranchia</taxon>
        <taxon>Pteriomorphia</taxon>
        <taxon>Pectinida</taxon>
        <taxon>Pectinoidea</taxon>
        <taxon>Pectinidae</taxon>
        <taxon>Mizuhopecten</taxon>
    </lineage>
</organism>
<dbReference type="SMART" id="SM00181">
    <property type="entry name" value="EGF"/>
    <property type="match status" value="24"/>
</dbReference>
<reference evidence="2 3" key="1">
    <citation type="journal article" date="2017" name="Nat. Ecol. Evol.">
        <title>Scallop genome provides insights into evolution of bilaterian karyotype and development.</title>
        <authorList>
            <person name="Wang S."/>
            <person name="Zhang J."/>
            <person name="Jiao W."/>
            <person name="Li J."/>
            <person name="Xun X."/>
            <person name="Sun Y."/>
            <person name="Guo X."/>
            <person name="Huan P."/>
            <person name="Dong B."/>
            <person name="Zhang L."/>
            <person name="Hu X."/>
            <person name="Sun X."/>
            <person name="Wang J."/>
            <person name="Zhao C."/>
            <person name="Wang Y."/>
            <person name="Wang D."/>
            <person name="Huang X."/>
            <person name="Wang R."/>
            <person name="Lv J."/>
            <person name="Li Y."/>
            <person name="Zhang Z."/>
            <person name="Liu B."/>
            <person name="Lu W."/>
            <person name="Hui Y."/>
            <person name="Liang J."/>
            <person name="Zhou Z."/>
            <person name="Hou R."/>
            <person name="Li X."/>
            <person name="Liu Y."/>
            <person name="Li H."/>
            <person name="Ning X."/>
            <person name="Lin Y."/>
            <person name="Zhao L."/>
            <person name="Xing Q."/>
            <person name="Dou J."/>
            <person name="Li Y."/>
            <person name="Mao J."/>
            <person name="Guo H."/>
            <person name="Dou H."/>
            <person name="Li T."/>
            <person name="Mu C."/>
            <person name="Jiang W."/>
            <person name="Fu Q."/>
            <person name="Fu X."/>
            <person name="Miao Y."/>
            <person name="Liu J."/>
            <person name="Yu Q."/>
            <person name="Li R."/>
            <person name="Liao H."/>
            <person name="Li X."/>
            <person name="Kong Y."/>
            <person name="Jiang Z."/>
            <person name="Chourrout D."/>
            <person name="Li R."/>
            <person name="Bao Z."/>
        </authorList>
    </citation>
    <scope>NUCLEOTIDE SEQUENCE [LARGE SCALE GENOMIC DNA]</scope>
    <source>
        <strain evidence="2 3">PY_sf001</strain>
    </source>
</reference>
<comment type="caution">
    <text evidence="2">The sequence shown here is derived from an EMBL/GenBank/DDBJ whole genome shotgun (WGS) entry which is preliminary data.</text>
</comment>
<gene>
    <name evidence="2" type="ORF">KP79_PYT20215</name>
</gene>
<dbReference type="PROSITE" id="PS50940">
    <property type="entry name" value="CHIT_BIND_II"/>
    <property type="match status" value="1"/>
</dbReference>
<accession>A0A210R739</accession>
<dbReference type="SUPFAM" id="SSF57625">
    <property type="entry name" value="Invertebrate chitin-binding proteins"/>
    <property type="match status" value="1"/>
</dbReference>
<dbReference type="SMART" id="SM00494">
    <property type="entry name" value="ChtBD2"/>
    <property type="match status" value="2"/>
</dbReference>
<dbReference type="InterPro" id="IPR002557">
    <property type="entry name" value="Chitin-bd_dom"/>
</dbReference>
<dbReference type="GO" id="GO:0008061">
    <property type="term" value="F:chitin binding"/>
    <property type="evidence" value="ECO:0007669"/>
    <property type="project" value="InterPro"/>
</dbReference>
<sequence>MMLCPRHILGKQYGDTCNPELPDTCQYASQLNCLLSKDNGSFTCQCTDESALYWEVDSAKCQERPGYSSSCDARYSDSCQLNSELDCLWDDERNVSICQCKDESVTFWSPENSTCYQRPAYGAKCQTEFQESCIYNEHLACIPDESGQNTCLCKDENTSYWDTVQSECKTRPEFGGSCDPDFINSCKYKDELQCLPSGSAGNNFTCRCSDEENMFWDFTTKTCKTRQDYGSPCLQGISGSCQFEDQLKCLEIGNSGNYSCRCEHENKIFWNPYMKSCESRPKYGQPCQSEFPSSCQFNADLRCLKIGGRGNSTCQCANEVETFWKPKEQKCIKRPQYGASCNKNGSCMYNTHLECTPSDVSGEHTCLCMDETILYWDKAVSECKSRPEYGNECDAEKPNSCKYQSELQCIPASNETTQSVCQCPDKLTTYWDSIVKKCTKRLTYGGECDPKFPESCKYGQELSCLRSNSGNYTCQCDHENKTYWDPDQTTCNSRPLYGEQCDSGLSDSCKHNTQLKCLVSDITGNSTCQCEHENSTFWDSKDTECKTRPEYGTDCDSGYPDSCLHNSQLSCLPSGQNGSYVCQCTNEGQLYWDTSESICKQRPRYGDGCDIKFKDSCEINGELVCTVNGNVSSCQCPNETQAFWDNNESKCKIRPYYGGKCDSKYPDSCSYNKQLTCLPSETTNTTVCQCRHEDITYWDGSVNECKQRPRYAGTCDLQLPESCVHKSHLKCVSLNGTNTSMCQCADELMSYWDPVVTECSERPVYGQSCPGKYPDSCQFNSQQKCLPSGSFGNHTCQCEDEVATYWDQTTSLCRKRPDYGAECDPMFPGSCAHNSDLSCVTSANNRNISICQCLNETTTYWDSEQASCIERPKYGSRCYSDLPESCMHKAHLTCVSHGPDGNSTCQCETEEGTYWDFVNLKCKTRPGYGNNCDKEHLDSCQFNDDLKCLPSDPSENYTCRCLDTQLMYWDNEVQQCKTRPVYGGECDLGFPESCRHDGQLKCVLFQNLTICRCQDERGTFWNPVTKTCDKRPSYGQNCHSDYRESCQPEDQLKCLPSGSFGNYSCQCESENATFWDSIHFQCEDRPEYGDSCDSNTPDSCNHNSYLTCVLSVDTNTSTCQCTDESNSFWHSTTNDCRQRPSYGGACVIDFPNSCAYKDQLECIFSTTTNESVCQCVNESQLFWNEEISQCLKRPEYGDSCDSSNVDSCTYNAELACLPDRVTGMHSCQCLNENATYWDPTKSDCKTRPEFQGGCDLGFPNSCKHNDHLQCLLSEVTGAPTCRCQDVDLIYWDPELSICETRPEYGENCTPELVDSCMYNDQLKCVQNGSSFDYVCRCSDEINQFWDTVELSCKQRPGINGVCDSSFPMSCLHNANLKCLLEVNTNTHTCRCENEDGFYWDTNANMCKPRSGYNHVCNPNMQNSCKGYIGMECLPSTSPGNFSCMCKGETVMFWDSIASECKTRPEFGSECQLDFPDSCKSNTHLKCLLDSVSGRPICRCTDEGSLFWDGSAQQCKQRPDFDGACKSELPESCKHNDHLKCLENGNGKSATCRCRNESLLYWDSSTFQCRPRSGYEQSCNPDLPNSCKRQALLKCLQVGSSNEHTCRCEDENILFWDSYDTICKERPKYGTTCDSGFPGSCQPKSELLCSSGTNAAGFRCECADERTTFWDPQILQCKSRPEYGHKCDATFVDSCKYNSHLVCMQSDKSGDYSCICKDEDNYFWDEDESACKPRPSYGAHCQPGLSDSCLYNGQLTCSLTQSSGNHTCQCKDEDITYWDATMQTCSPRPKYGEVCDSNLIDSCLFNSDLECIQTGTGDHVCLCSDENVTFWDPSTSQCKQRPHYGSGCHPDHPESCLFNDQLQCVTLEHVNKSTCQCENETTFYWDHTSTECKPRLQYGSDCSPDLLNSCQHRSDLKCVLLGNTSRYTCQCADEDDTFWDGATLYCSPRPHYGDRCNSDYTDSCRHNSDLSCLPSSNSENFTCQCKDENDTFWNKKTTSCVSRPKYGDQCKPDLPNSCVYNNHLQCKTDETSGNSTCQCVNETSTFWESNISECSVRPENRQRCDPQFPDSCHFNSELKCLYSNESGQHICQCFNEVSTYWMDDNSRCETRPEYGEECLSDYNNSCHHNSFLTCVVSETTGKASCQCFNETATFWESAKSECKPRPEYGSPCQAEFPDSCNPQAALECSLSNERDTHVCQCKNENMTFWKSSKMECDIRPSYGNDCLPEYPNSCEHKSELQCLYLNSSQTYVCQCAEEETTFWDPTSTICKSRSQYGASCQLDFPESCQPQSQLECLSSDGADNSTCQCRNETATYWHPAIQQCKPRPQYGDPCLGNLMESCIHNTELSCLYSEDTAEYGCKCHNETTSYWNPAEHQCKTRPEYGSGCMPEFPRSCKFTDQLECVISEEGNATCQCRNETSTFWNTDLQICTPRPSHDGNCDKSFPESCQPASQLQCLPAEEGNNFSCQCRNISADFWENDSQTCQPRPSYGDDCDRTYQNSCEHNKQLTCSKDMKSGKYVCQCANENHTFWHDSTSTCNTRPEYGDTCLPTFPGSCIHNDQLSCLPTHDGNYTCQCTNETSTYWSPVDASCNARPAYGQRCDTNLTDSCSHNSQLICIVGDEGIGRCNCQNETADFWDDRTETCDPRFEYDQTCEVGEMNSCVFSSELQCLLSSHGTEYTCQCQNETSTFWDSSMTKCRPRPIYGDNCSASYPDSCLSNSQLTCSLSYETGTHVCQCADENTTFWEPSINSCKQRPSYGDVCDANFPDSCWHNSDLACIDTGNTGNPLCQCKNETSTYWDSTLLQCRSRPTYGGACDKDISGNCEHNDQLRCIAAGSTMNYTCQCADETKTFWDPNLSICNNRPEYGNACQEELSDSCMHESDLVCLPSTESGDFICQCGNETLTFWNPDQNACNKRPDYGDSCKSGLKESCLHNSQLKCITPPGSSLPKCQCENEKETYWDFQSSTCKTRPVYGDECDSKQTDSCRHNSQLKCVKSTTSGLYLCQCADETSTFWENTTDTCQKRPAYGASCNELIPDSCVHGSELVCGVTSTGDYKCQCKDETSTFWQTDTVKCTKRPTYGGACESKFPDSCQHNSDLQCLKSPTTNDFTCQCKNETNSFWDPTVSNCKPRPDYGEKCQPGFKDSCVHNTNLECSPATHGGNSTCHCKNENSTFWDSEAKDCKIRPEFGETCQAGFRSSCNHNSELQCLPSSTGAGSVCRCRDTDTQFWDHMHSKCNLRPAYGADCQSGYPDSCMYTDHLKCRETGGPNKYSCLCVDEILLFWDNTTNSCQIRPTTTTPPPIPKALFFKGDEGVLGDRRVTSKCFIENFTDWESLVISRNNTNLITLTSLNGKLQSNFDRFVKAKPMMRGNKAGIFFRFGKLECKDEGTYTCAVDGEYAQTAKIVAKTPARGVPKLSLDGEIFGERRTVFTCSGNPGYPYGKLGWKVKFKDENTFKDFVFHSSRNVVTDRDCVRQEVVNTTFLFTMKWNGAKLRCQAMGSRQYAEVDIWLISENICDHAELNTRIKHPYTRKKYIYCLEERIMSDNCPEGLYFDESRRECLLENQSADAELYSCAGKAPGVAIPDKVDCKKYYLCSHGDKHLRECQHGYFSMNGPPYCVNRYAESFCGQNKNI</sequence>
<dbReference type="Proteomes" id="UP000242188">
    <property type="component" value="Unassembled WGS sequence"/>
</dbReference>
<keyword evidence="3" id="KW-1185">Reference proteome</keyword>
<dbReference type="InterPro" id="IPR000742">
    <property type="entry name" value="EGF"/>
</dbReference>
<evidence type="ECO:0000313" key="2">
    <source>
        <dbReference type="EMBL" id="OWF56859.1"/>
    </source>
</evidence>
<dbReference type="EMBL" id="NEDP02000015">
    <property type="protein sequence ID" value="OWF56859.1"/>
    <property type="molecule type" value="Genomic_DNA"/>
</dbReference>
<dbReference type="OrthoDB" id="6163061at2759"/>
<evidence type="ECO:0000313" key="3">
    <source>
        <dbReference type="Proteomes" id="UP000242188"/>
    </source>
</evidence>
<proteinExistence type="predicted"/>
<dbReference type="GO" id="GO:0005576">
    <property type="term" value="C:extracellular region"/>
    <property type="evidence" value="ECO:0007669"/>
    <property type="project" value="InterPro"/>
</dbReference>
<protein>
    <recommendedName>
        <fullName evidence="1">Chitin-binding type-2 domain-containing protein</fullName>
    </recommendedName>
</protein>
<evidence type="ECO:0000259" key="1">
    <source>
        <dbReference type="PROSITE" id="PS50940"/>
    </source>
</evidence>
<dbReference type="InterPro" id="IPR036508">
    <property type="entry name" value="Chitin-bd_dom_sf"/>
</dbReference>
<feature type="domain" description="Chitin-binding type-2" evidence="1">
    <location>
        <begin position="3514"/>
        <end position="3577"/>
    </location>
</feature>
<name>A0A210R739_MIZYE</name>